<dbReference type="InterPro" id="IPR003489">
    <property type="entry name" value="RHF/RaiA"/>
</dbReference>
<accession>A1WVP9</accession>
<dbReference type="Pfam" id="PF02482">
    <property type="entry name" value="Ribosomal_S30AE"/>
    <property type="match status" value="1"/>
</dbReference>
<dbReference type="Gene3D" id="3.30.160.100">
    <property type="entry name" value="Ribosome hibernation promotion factor-like"/>
    <property type="match status" value="1"/>
</dbReference>
<proteinExistence type="predicted"/>
<name>A1WVP9_HALHL</name>
<dbReference type="RefSeq" id="WP_011813784.1">
    <property type="nucleotide sequence ID" value="NC_008789.1"/>
</dbReference>
<evidence type="ECO:0000313" key="1">
    <source>
        <dbReference type="EMBL" id="ABM61761.1"/>
    </source>
</evidence>
<reference evidence="1 2" key="2">
    <citation type="journal article" date="2013" name="Stand. Genomic Sci.">
        <title>Complete genome sequence of Halorhodospira halophila SL1.</title>
        <authorList>
            <person name="Challacombe J.F."/>
            <person name="Majid S."/>
            <person name="Deole R."/>
            <person name="Brettin T.S."/>
            <person name="Bruce D."/>
            <person name="Delano S.F."/>
            <person name="Detter J.C."/>
            <person name="Gleasner C.D."/>
            <person name="Han C.S."/>
            <person name="Misra M."/>
            <person name="Reitenga K.G."/>
            <person name="Mikhailova N."/>
            <person name="Woyke T."/>
            <person name="Pitluck S."/>
            <person name="Nolan M."/>
            <person name="Land M.L."/>
            <person name="Saunders E."/>
            <person name="Tapia R."/>
            <person name="Lapidus A."/>
            <person name="Ivanova N."/>
            <person name="Hoff W.D."/>
        </authorList>
    </citation>
    <scope>NUCLEOTIDE SEQUENCE [LARGE SCALE GENOMIC DNA]</scope>
    <source>
        <strain evidence="2">DSM 244 / SL1</strain>
    </source>
</reference>
<protein>
    <submittedName>
        <fullName evidence="1">Ribosomal subunit interface protein, putative</fullName>
    </submittedName>
</protein>
<dbReference type="OrthoDB" id="121633at2"/>
<dbReference type="eggNOG" id="COG1544">
    <property type="taxonomic scope" value="Bacteria"/>
</dbReference>
<organism evidence="1 2">
    <name type="scientific">Halorhodospira halophila (strain DSM 244 / SL1)</name>
    <name type="common">Ectothiorhodospira halophila (strain DSM 244 / SL1)</name>
    <dbReference type="NCBI Taxonomy" id="349124"/>
    <lineage>
        <taxon>Bacteria</taxon>
        <taxon>Pseudomonadati</taxon>
        <taxon>Pseudomonadota</taxon>
        <taxon>Gammaproteobacteria</taxon>
        <taxon>Chromatiales</taxon>
        <taxon>Ectothiorhodospiraceae</taxon>
        <taxon>Halorhodospira</taxon>
    </lineage>
</organism>
<dbReference type="SUPFAM" id="SSF69754">
    <property type="entry name" value="Ribosome binding protein Y (YfiA homologue)"/>
    <property type="match status" value="1"/>
</dbReference>
<keyword evidence="2" id="KW-1185">Reference proteome</keyword>
<dbReference type="InterPro" id="IPR036567">
    <property type="entry name" value="RHF-like"/>
</dbReference>
<gene>
    <name evidence="1" type="ordered locus">Hhal_0985</name>
</gene>
<reference evidence="2" key="1">
    <citation type="submission" date="2006-12" db="EMBL/GenBank/DDBJ databases">
        <title>Complete sequence of Halorhodospira halophila SL1.</title>
        <authorList>
            <consortium name="US DOE Joint Genome Institute"/>
            <person name="Copeland A."/>
            <person name="Lucas S."/>
            <person name="Lapidus A."/>
            <person name="Barry K."/>
            <person name="Detter J.C."/>
            <person name="Glavina del Rio T."/>
            <person name="Hammon N."/>
            <person name="Israni S."/>
            <person name="Dalin E."/>
            <person name="Tice H."/>
            <person name="Pitluck S."/>
            <person name="Saunders E."/>
            <person name="Brettin T."/>
            <person name="Bruce D."/>
            <person name="Han C."/>
            <person name="Tapia R."/>
            <person name="Schmutz J."/>
            <person name="Larimer F."/>
            <person name="Land M."/>
            <person name="Hauser L."/>
            <person name="Kyrpides N."/>
            <person name="Mikhailova N."/>
            <person name="Hoff W."/>
            <person name="Richardson P."/>
        </authorList>
    </citation>
    <scope>NUCLEOTIDE SEQUENCE [LARGE SCALE GENOMIC DNA]</scope>
    <source>
        <strain evidence="2">DSM 244 / SL1</strain>
    </source>
</reference>
<evidence type="ECO:0000313" key="2">
    <source>
        <dbReference type="Proteomes" id="UP000000647"/>
    </source>
</evidence>
<dbReference type="EMBL" id="CP000544">
    <property type="protein sequence ID" value="ABM61761.1"/>
    <property type="molecule type" value="Genomic_DNA"/>
</dbReference>
<dbReference type="Proteomes" id="UP000000647">
    <property type="component" value="Chromosome"/>
</dbReference>
<dbReference type="KEGG" id="hha:Hhal_0985"/>
<sequence>MQIQINPGAGVHISDALEESIREALGAVDRRFGEQLTRIEVHFQDINGPKGGVNKHCRIEARPRGLDPVLAENTADDAYDAARGAAKKLERVLDGRLGKLADKQRKSDKNAERPE</sequence>
<dbReference type="AlphaFoldDB" id="A1WVP9"/>
<dbReference type="HOGENOM" id="CLU_142879_0_0_6"/>
<dbReference type="STRING" id="349124.Hhal_0985"/>